<keyword evidence="5" id="KW-0276">Fatty acid metabolism</keyword>
<feature type="transmembrane region" description="Helical" evidence="12">
    <location>
        <begin position="44"/>
        <end position="62"/>
    </location>
</feature>
<evidence type="ECO:0000256" key="7">
    <source>
        <dbReference type="ARBA" id="ARBA00023002"/>
    </source>
</evidence>
<keyword evidence="4 11" id="KW-0812">Transmembrane</keyword>
<dbReference type="GO" id="GO:0005789">
    <property type="term" value="C:endoplasmic reticulum membrane"/>
    <property type="evidence" value="ECO:0007669"/>
    <property type="project" value="TreeGrafter"/>
</dbReference>
<organism evidence="14 15">
    <name type="scientific">Artemisia annua</name>
    <name type="common">Sweet wormwood</name>
    <dbReference type="NCBI Taxonomy" id="35608"/>
    <lineage>
        <taxon>Eukaryota</taxon>
        <taxon>Viridiplantae</taxon>
        <taxon>Streptophyta</taxon>
        <taxon>Embryophyta</taxon>
        <taxon>Tracheophyta</taxon>
        <taxon>Spermatophyta</taxon>
        <taxon>Magnoliopsida</taxon>
        <taxon>eudicotyledons</taxon>
        <taxon>Gunneridae</taxon>
        <taxon>Pentapetalae</taxon>
        <taxon>asterids</taxon>
        <taxon>campanulids</taxon>
        <taxon>Asterales</taxon>
        <taxon>Asteraceae</taxon>
        <taxon>Asteroideae</taxon>
        <taxon>Anthemideae</taxon>
        <taxon>Artemisiinae</taxon>
        <taxon>Artemisia</taxon>
    </lineage>
</organism>
<dbReference type="PANTHER" id="PTHR11351">
    <property type="entry name" value="ACYL-COA DESATURASE"/>
    <property type="match status" value="1"/>
</dbReference>
<evidence type="ECO:0000256" key="9">
    <source>
        <dbReference type="ARBA" id="ARBA00023098"/>
    </source>
</evidence>
<comment type="similarity">
    <text evidence="3 11">Belongs to the fatty acid desaturase type 1 family.</text>
</comment>
<comment type="cofactor">
    <cofactor evidence="11">
        <name>Fe(2+)</name>
        <dbReference type="ChEBI" id="CHEBI:29033"/>
    </cofactor>
</comment>
<evidence type="ECO:0000256" key="11">
    <source>
        <dbReference type="RuleBase" id="RU000581"/>
    </source>
</evidence>
<dbReference type="EMBL" id="PKPP01000114">
    <property type="protein sequence ID" value="PWA97577.1"/>
    <property type="molecule type" value="Genomic_DNA"/>
</dbReference>
<comment type="domain">
    <text evidence="11">The histidine box domains are involved in binding the catalytic metal ions.</text>
</comment>
<dbReference type="AlphaFoldDB" id="A0A2U1QHX7"/>
<evidence type="ECO:0000256" key="4">
    <source>
        <dbReference type="ARBA" id="ARBA00022692"/>
    </source>
</evidence>
<evidence type="ECO:0000256" key="3">
    <source>
        <dbReference type="ARBA" id="ARBA00009295"/>
    </source>
</evidence>
<evidence type="ECO:0000256" key="6">
    <source>
        <dbReference type="ARBA" id="ARBA00022989"/>
    </source>
</evidence>
<dbReference type="PANTHER" id="PTHR11351:SF99">
    <property type="entry name" value="ACYL-COA DESATURASE"/>
    <property type="match status" value="1"/>
</dbReference>
<comment type="caution">
    <text evidence="14">The sequence shown here is derived from an EMBL/GenBank/DDBJ whole genome shotgun (WGS) entry which is preliminary data.</text>
</comment>
<dbReference type="GO" id="GO:0042761">
    <property type="term" value="P:very long-chain fatty acid biosynthetic process"/>
    <property type="evidence" value="ECO:0007669"/>
    <property type="project" value="TreeGrafter"/>
</dbReference>
<dbReference type="Pfam" id="PF00487">
    <property type="entry name" value="FA_desaturase"/>
    <property type="match status" value="1"/>
</dbReference>
<dbReference type="PRINTS" id="PR00075">
    <property type="entry name" value="FACDDSATRASE"/>
</dbReference>
<evidence type="ECO:0000256" key="12">
    <source>
        <dbReference type="SAM" id="Phobius"/>
    </source>
</evidence>
<name>A0A2U1QHX7_ARTAN</name>
<keyword evidence="11" id="KW-0444">Lipid biosynthesis</keyword>
<evidence type="ECO:0000259" key="13">
    <source>
        <dbReference type="Pfam" id="PF00487"/>
    </source>
</evidence>
<keyword evidence="8" id="KW-0408">Iron</keyword>
<keyword evidence="10 12" id="KW-0472">Membrane</keyword>
<keyword evidence="11" id="KW-0275">Fatty acid biosynthesis</keyword>
<protein>
    <submittedName>
        <fullName evidence="14">Fatty acid desaturase family protein</fullName>
    </submittedName>
</protein>
<evidence type="ECO:0000313" key="15">
    <source>
        <dbReference type="Proteomes" id="UP000245207"/>
    </source>
</evidence>
<comment type="pathway">
    <text evidence="2">Lipid metabolism.</text>
</comment>
<dbReference type="STRING" id="35608.A0A2U1QHX7"/>
<dbReference type="OrthoDB" id="10260134at2759"/>
<dbReference type="InterPro" id="IPR005804">
    <property type="entry name" value="FA_desaturase_dom"/>
</dbReference>
<comment type="subcellular location">
    <subcellularLocation>
        <location evidence="1">Membrane</location>
        <topology evidence="1">Multi-pass membrane protein</topology>
    </subcellularLocation>
</comment>
<accession>A0A2U1QHX7</accession>
<evidence type="ECO:0000256" key="5">
    <source>
        <dbReference type="ARBA" id="ARBA00022832"/>
    </source>
</evidence>
<keyword evidence="6 12" id="KW-1133">Transmembrane helix</keyword>
<evidence type="ECO:0000256" key="2">
    <source>
        <dbReference type="ARBA" id="ARBA00005189"/>
    </source>
</evidence>
<dbReference type="CDD" id="cd03505">
    <property type="entry name" value="Delta9-FADS-like"/>
    <property type="match status" value="1"/>
</dbReference>
<evidence type="ECO:0000313" key="14">
    <source>
        <dbReference type="EMBL" id="PWA97577.1"/>
    </source>
</evidence>
<dbReference type="GO" id="GO:0016717">
    <property type="term" value="F:oxidoreductase activity, acting on paired donors, with oxidation of a pair of donors resulting in the reduction of molecular oxygen to two molecules of water"/>
    <property type="evidence" value="ECO:0007669"/>
    <property type="project" value="InterPro"/>
</dbReference>
<evidence type="ECO:0000256" key="1">
    <source>
        <dbReference type="ARBA" id="ARBA00004141"/>
    </source>
</evidence>
<reference evidence="14 15" key="1">
    <citation type="journal article" date="2018" name="Mol. Plant">
        <title>The genome of Artemisia annua provides insight into the evolution of Asteraceae family and artemisinin biosynthesis.</title>
        <authorList>
            <person name="Shen Q."/>
            <person name="Zhang L."/>
            <person name="Liao Z."/>
            <person name="Wang S."/>
            <person name="Yan T."/>
            <person name="Shi P."/>
            <person name="Liu M."/>
            <person name="Fu X."/>
            <person name="Pan Q."/>
            <person name="Wang Y."/>
            <person name="Lv Z."/>
            <person name="Lu X."/>
            <person name="Zhang F."/>
            <person name="Jiang W."/>
            <person name="Ma Y."/>
            <person name="Chen M."/>
            <person name="Hao X."/>
            <person name="Li L."/>
            <person name="Tang Y."/>
            <person name="Lv G."/>
            <person name="Zhou Y."/>
            <person name="Sun X."/>
            <person name="Brodelius P.E."/>
            <person name="Rose J.K.C."/>
            <person name="Tang K."/>
        </authorList>
    </citation>
    <scope>NUCLEOTIDE SEQUENCE [LARGE SCALE GENOMIC DNA]</scope>
    <source>
        <strain evidence="15">cv. Huhao1</strain>
        <tissue evidence="14">Leaf</tissue>
    </source>
</reference>
<feature type="transmembrane region" description="Helical" evidence="12">
    <location>
        <begin position="190"/>
        <end position="211"/>
    </location>
</feature>
<proteinExistence type="inferred from homology"/>
<sequence length="346" mass="40507">MGHLINFTYVNGEKTGYGKILMSDVIVTRKRNLFRDRAWKINDVNMALWFLTIHLLTLFAPFTFTWGAFWAAFCAYVLCGMLGITLSYHRNLAHRSLTLPKWLEYTFAYFGVQAVQRDPISWVSTHRYHHQFVDADKDPHSPIYGFWFSHMGWIFDHSFSLEKYPERKNVEDLKTQVFYRFINRTYSFHIFGFAAIVYALGGFPYLVWVMGVRLACVYHFTFLVNSACHIWGSRVWNTNDLSKNNMHIRCNSRSLRSPRRPRTTAGSTNPFLGKGEWVALLTFGEGWHNNHHAFEYSARLGLEWWQFDPCWTFIQVLKALGLATNVKEPKKAHKIKKTYASVNKIT</sequence>
<dbReference type="InterPro" id="IPR015876">
    <property type="entry name" value="Acyl-CoA_DS"/>
</dbReference>
<feature type="transmembrane region" description="Helical" evidence="12">
    <location>
        <begin position="68"/>
        <end position="88"/>
    </location>
</feature>
<feature type="domain" description="Fatty acid desaturase" evidence="13">
    <location>
        <begin position="66"/>
        <end position="311"/>
    </location>
</feature>
<keyword evidence="9" id="KW-0443">Lipid metabolism</keyword>
<evidence type="ECO:0000256" key="8">
    <source>
        <dbReference type="ARBA" id="ARBA00023004"/>
    </source>
</evidence>
<gene>
    <name evidence="14" type="ORF">CTI12_AA014460</name>
</gene>
<dbReference type="Proteomes" id="UP000245207">
    <property type="component" value="Unassembled WGS sequence"/>
</dbReference>
<keyword evidence="7 11" id="KW-0560">Oxidoreductase</keyword>
<keyword evidence="15" id="KW-1185">Reference proteome</keyword>
<evidence type="ECO:0000256" key="10">
    <source>
        <dbReference type="ARBA" id="ARBA00023136"/>
    </source>
</evidence>